<protein>
    <submittedName>
        <fullName evidence="2">Uncharacterized protein</fullName>
    </submittedName>
</protein>
<accession>A0A2P6NBC2</accession>
<gene>
    <name evidence="2" type="ORF">PROFUN_02071</name>
</gene>
<name>A0A2P6NBC2_9EUKA</name>
<evidence type="ECO:0000256" key="1">
    <source>
        <dbReference type="SAM" id="MobiDB-lite"/>
    </source>
</evidence>
<reference evidence="2 3" key="1">
    <citation type="journal article" date="2018" name="Genome Biol. Evol.">
        <title>Multiple Roots of Fruiting Body Formation in Amoebozoa.</title>
        <authorList>
            <person name="Hillmann F."/>
            <person name="Forbes G."/>
            <person name="Novohradska S."/>
            <person name="Ferling I."/>
            <person name="Riege K."/>
            <person name="Groth M."/>
            <person name="Westermann M."/>
            <person name="Marz M."/>
            <person name="Spaller T."/>
            <person name="Winckler T."/>
            <person name="Schaap P."/>
            <person name="Glockner G."/>
        </authorList>
    </citation>
    <scope>NUCLEOTIDE SEQUENCE [LARGE SCALE GENOMIC DNA]</scope>
    <source>
        <strain evidence="2 3">Jena</strain>
    </source>
</reference>
<organism evidence="2 3">
    <name type="scientific">Planoprotostelium fungivorum</name>
    <dbReference type="NCBI Taxonomy" id="1890364"/>
    <lineage>
        <taxon>Eukaryota</taxon>
        <taxon>Amoebozoa</taxon>
        <taxon>Evosea</taxon>
        <taxon>Variosea</taxon>
        <taxon>Cavosteliida</taxon>
        <taxon>Cavosteliaceae</taxon>
        <taxon>Planoprotostelium</taxon>
    </lineage>
</organism>
<comment type="caution">
    <text evidence="2">The sequence shown here is derived from an EMBL/GenBank/DDBJ whole genome shotgun (WGS) entry which is preliminary data.</text>
</comment>
<dbReference type="AlphaFoldDB" id="A0A2P6NBC2"/>
<dbReference type="EMBL" id="MDYQ01000129">
    <property type="protein sequence ID" value="PRP81237.1"/>
    <property type="molecule type" value="Genomic_DNA"/>
</dbReference>
<keyword evidence="3" id="KW-1185">Reference proteome</keyword>
<proteinExistence type="predicted"/>
<dbReference type="InParanoid" id="A0A2P6NBC2"/>
<evidence type="ECO:0000313" key="3">
    <source>
        <dbReference type="Proteomes" id="UP000241769"/>
    </source>
</evidence>
<feature type="region of interest" description="Disordered" evidence="1">
    <location>
        <begin position="71"/>
        <end position="92"/>
    </location>
</feature>
<dbReference type="Proteomes" id="UP000241769">
    <property type="component" value="Unassembled WGS sequence"/>
</dbReference>
<sequence>MLFSPGIRRVFVSCGGCGISLTDTNWIKESSRLKAQTSGEVMRQGIGNDICEDCCPVLQSPSQFNSHFWRENCPLSNRPPNKRRGTNSSDSLRPFTLSAFLSLLGSGDRIDNGSTYW</sequence>
<evidence type="ECO:0000313" key="2">
    <source>
        <dbReference type="EMBL" id="PRP81237.1"/>
    </source>
</evidence>